<reference evidence="2" key="1">
    <citation type="submission" date="2020-05" db="EMBL/GenBank/DDBJ databases">
        <authorList>
            <person name="Chiriac C."/>
            <person name="Salcher M."/>
            <person name="Ghai R."/>
            <person name="Kavagutti S V."/>
        </authorList>
    </citation>
    <scope>NUCLEOTIDE SEQUENCE</scope>
</reference>
<evidence type="ECO:0000256" key="1">
    <source>
        <dbReference type="SAM" id="MobiDB-lite"/>
    </source>
</evidence>
<organism evidence="2">
    <name type="scientific">freshwater metagenome</name>
    <dbReference type="NCBI Taxonomy" id="449393"/>
    <lineage>
        <taxon>unclassified sequences</taxon>
        <taxon>metagenomes</taxon>
        <taxon>ecological metagenomes</taxon>
    </lineage>
</organism>
<dbReference type="EMBL" id="CAFBNB010000170">
    <property type="protein sequence ID" value="CAB4935414.1"/>
    <property type="molecule type" value="Genomic_DNA"/>
</dbReference>
<protein>
    <submittedName>
        <fullName evidence="2">Unannotated protein</fullName>
    </submittedName>
</protein>
<feature type="compositionally biased region" description="Basic and acidic residues" evidence="1">
    <location>
        <begin position="213"/>
        <end position="222"/>
    </location>
</feature>
<gene>
    <name evidence="2" type="ORF">UFOPK3720_00950</name>
</gene>
<sequence>MHEPCVQPVRVRCLGCKLGFDLIVLDDPPGGSVDEEHSSRLQSALADNGRRIEVQDPGLGREHDESVVGHPESARAKAVPVEHRSDDVAVAEADVGGAVPRLHERRVELVERPACRIHRRVVLPRLRNHHEDGVRERPSAEMDELEHLVEGAGVAAPRRADREQSREVTREDVGGQHCLARLHPVAVPLNRVDLTVMRDEPVGVGKRPGGKGIRREAGVDERQRRRHELLRQVRVEGLELPRREHPLVDDGARRQ</sequence>
<dbReference type="AlphaFoldDB" id="A0A6J7IYJ7"/>
<proteinExistence type="predicted"/>
<evidence type="ECO:0000313" key="2">
    <source>
        <dbReference type="EMBL" id="CAB4935414.1"/>
    </source>
</evidence>
<accession>A0A6J7IYJ7</accession>
<name>A0A6J7IYJ7_9ZZZZ</name>
<feature type="region of interest" description="Disordered" evidence="1">
    <location>
        <begin position="201"/>
        <end position="222"/>
    </location>
</feature>